<evidence type="ECO:0000313" key="4">
    <source>
        <dbReference type="Proteomes" id="UP001244341"/>
    </source>
</evidence>
<accession>A0ABY8TK83</accession>
<keyword evidence="1" id="KW-0234">DNA repair</keyword>
<evidence type="ECO:0000256" key="1">
    <source>
        <dbReference type="RuleBase" id="RU367072"/>
    </source>
</evidence>
<gene>
    <name evidence="3" type="ORF">OEZ85_008931</name>
</gene>
<keyword evidence="4" id="KW-1185">Reference proteome</keyword>
<organism evidence="3 4">
    <name type="scientific">Tetradesmus obliquus</name>
    <name type="common">Green alga</name>
    <name type="synonym">Acutodesmus obliquus</name>
    <dbReference type="NCBI Taxonomy" id="3088"/>
    <lineage>
        <taxon>Eukaryota</taxon>
        <taxon>Viridiplantae</taxon>
        <taxon>Chlorophyta</taxon>
        <taxon>core chlorophytes</taxon>
        <taxon>Chlorophyceae</taxon>
        <taxon>CS clade</taxon>
        <taxon>Sphaeropleales</taxon>
        <taxon>Scenedesmaceae</taxon>
        <taxon>Tetradesmus</taxon>
    </lineage>
</organism>
<dbReference type="PANTHER" id="PTHR12891">
    <property type="entry name" value="DNA REPAIR/TRANSCRIPTION PROTEIN MET18/MMS19"/>
    <property type="match status" value="1"/>
</dbReference>
<dbReference type="Proteomes" id="UP001244341">
    <property type="component" value="Chromosome 1b"/>
</dbReference>
<feature type="domain" description="MMS19 N-terminal" evidence="2">
    <location>
        <begin position="41"/>
        <end position="304"/>
    </location>
</feature>
<evidence type="ECO:0000313" key="3">
    <source>
        <dbReference type="EMBL" id="WIA09536.1"/>
    </source>
</evidence>
<evidence type="ECO:0000259" key="2">
    <source>
        <dbReference type="Pfam" id="PF14500"/>
    </source>
</evidence>
<comment type="function">
    <text evidence="1">Key component of the cytosolic iron-sulfur protein assembly (CIA) complex, a multiprotein complex that mediates the incorporation of iron-sulfur cluster into apoproteins specifically involved in DNA metabolism and genomic integrity. In the CIA complex, MMS19 acts as an adapter between early-acting CIA components and a subset of cellular target iron-sulfur proteins.</text>
</comment>
<dbReference type="InterPro" id="IPR029240">
    <property type="entry name" value="MMS19_N"/>
</dbReference>
<dbReference type="EMBL" id="CP126208">
    <property type="protein sequence ID" value="WIA09536.1"/>
    <property type="molecule type" value="Genomic_DNA"/>
</dbReference>
<dbReference type="InterPro" id="IPR039920">
    <property type="entry name" value="MMS19"/>
</dbReference>
<sequence>MEQLIDQVVVGTAAAPAQATAALLAALKNRQLDVLGLVALLKRPLTDDVGHEGRAKAVQLLSTVASEAPEALLAGDVGVIADFLAAKLKDWRCVAAAAAGCQALLLRHTQPGLAQLPQQAGVGLVQQFVGIHVQGLDYKGRSACYQLLLEVLRGPYGAACALAGIDLVSFTALSMENESDPRCLLHSLKCVQAAGALYQQPALAGVSHLDINLEDLFDIGICPYFPMMFKPPKDNPAAITREQLLAHVVDAMGCCPQFAALAVPLLSEKMGSSLSQAKADALLALPACCKAWGAAAVRPFLQPVRSY</sequence>
<dbReference type="Pfam" id="PF14500">
    <property type="entry name" value="MMS19_N"/>
    <property type="match status" value="1"/>
</dbReference>
<reference evidence="3 4" key="1">
    <citation type="submission" date="2023-05" db="EMBL/GenBank/DDBJ databases">
        <title>A 100% complete, gapless, phased diploid assembly of the Scenedesmus obliquus UTEX 3031 genome.</title>
        <authorList>
            <person name="Biondi T.C."/>
            <person name="Hanschen E.R."/>
            <person name="Kwon T."/>
            <person name="Eng W."/>
            <person name="Kruse C.P.S."/>
            <person name="Koehler S.I."/>
            <person name="Kunde Y."/>
            <person name="Gleasner C.D."/>
            <person name="You Mak K.T."/>
            <person name="Polle J."/>
            <person name="Hovde B.T."/>
            <person name="Starkenburg S.R."/>
        </authorList>
    </citation>
    <scope>NUCLEOTIDE SEQUENCE [LARGE SCALE GENOMIC DNA]</scope>
    <source>
        <strain evidence="3 4">DOE0152z</strain>
    </source>
</reference>
<keyword evidence="1" id="KW-0539">Nucleus</keyword>
<name>A0ABY8TK83_TETOB</name>
<protein>
    <recommendedName>
        <fullName evidence="1">MMS19 nucleotide excision repair protein</fullName>
    </recommendedName>
</protein>
<dbReference type="PANTHER" id="PTHR12891:SF0">
    <property type="entry name" value="MMS19 NUCLEOTIDE EXCISION REPAIR PROTEIN HOMOLOG"/>
    <property type="match status" value="1"/>
</dbReference>
<proteinExistence type="inferred from homology"/>
<comment type="similarity">
    <text evidence="1">Belongs to the MET18/MMS19 family.</text>
</comment>
<comment type="subcellular location">
    <subcellularLocation>
        <location evidence="1">Nucleus</location>
    </subcellularLocation>
</comment>
<keyword evidence="1" id="KW-0227">DNA damage</keyword>